<organism evidence="1">
    <name type="scientific">Streptomyces tabacisoli</name>
    <dbReference type="NCBI Taxonomy" id="3156398"/>
    <lineage>
        <taxon>Bacteria</taxon>
        <taxon>Bacillati</taxon>
        <taxon>Actinomycetota</taxon>
        <taxon>Actinomycetes</taxon>
        <taxon>Kitasatosporales</taxon>
        <taxon>Streptomycetaceae</taxon>
        <taxon>Streptomyces</taxon>
    </lineage>
</organism>
<proteinExistence type="predicted"/>
<reference evidence="1" key="1">
    <citation type="submission" date="2024-06" db="EMBL/GenBank/DDBJ databases">
        <title>Streptomyces sp. strain HUAS MG91 genome sequences.</title>
        <authorList>
            <person name="Mo P."/>
        </authorList>
    </citation>
    <scope>NUCLEOTIDE SEQUENCE</scope>
    <source>
        <strain evidence="1">HUAS MG91</strain>
    </source>
</reference>
<accession>A0AAU8ISJ4</accession>
<dbReference type="KEGG" id="stac:ABII15_14820"/>
<gene>
    <name evidence="1" type="ORF">ABII15_14820</name>
</gene>
<dbReference type="InterPro" id="IPR010310">
    <property type="entry name" value="T7SS_ESAT-6-like"/>
</dbReference>
<dbReference type="AlphaFoldDB" id="A0AAU8ISJ4"/>
<protein>
    <submittedName>
        <fullName evidence="1">WXG100 family type VII secretion target</fullName>
    </submittedName>
</protein>
<evidence type="ECO:0000313" key="1">
    <source>
        <dbReference type="EMBL" id="XCJ71168.1"/>
    </source>
</evidence>
<dbReference type="Pfam" id="PF06013">
    <property type="entry name" value="WXG100"/>
    <property type="match status" value="1"/>
</dbReference>
<name>A0AAU8ISJ4_9ACTN</name>
<dbReference type="SUPFAM" id="SSF140453">
    <property type="entry name" value="EsxAB dimer-like"/>
    <property type="match status" value="1"/>
</dbReference>
<dbReference type="EMBL" id="CP159534">
    <property type="protein sequence ID" value="XCJ71168.1"/>
    <property type="molecule type" value="Genomic_DNA"/>
</dbReference>
<sequence>MANTDIYADYDQVATTASTMSSKLADISHELANLETTVSGLLQDGLVLEKASKALQDSYDDFSRQLKESSQGIQSFADTFSKIAEGLAQADSDITTSVQNAGK</sequence>
<dbReference type="Gene3D" id="1.10.287.1060">
    <property type="entry name" value="ESAT-6-like"/>
    <property type="match status" value="1"/>
</dbReference>
<dbReference type="InterPro" id="IPR036689">
    <property type="entry name" value="ESAT-6-like_sf"/>
</dbReference>
<dbReference type="RefSeq" id="WP_353942795.1">
    <property type="nucleotide sequence ID" value="NZ_CP159534.1"/>
</dbReference>